<keyword evidence="1" id="KW-0732">Signal</keyword>
<dbReference type="EMBL" id="CP013188">
    <property type="protein sequence ID" value="ALO43998.1"/>
    <property type="molecule type" value="Genomic_DNA"/>
</dbReference>
<keyword evidence="3" id="KW-1185">Reference proteome</keyword>
<name>A0A0S2K7D6_9GAMM</name>
<evidence type="ECO:0008006" key="4">
    <source>
        <dbReference type="Google" id="ProtNLM"/>
    </source>
</evidence>
<dbReference type="AlphaFoldDB" id="A0A0S2K7D6"/>
<feature type="chain" id="PRO_5006601193" description="TonB-dependent receptor" evidence="1">
    <location>
        <begin position="23"/>
        <end position="116"/>
    </location>
</feature>
<gene>
    <name evidence="2" type="ORF">PP2015_3524</name>
</gene>
<dbReference type="Proteomes" id="UP000061457">
    <property type="component" value="Chromosome II"/>
</dbReference>
<dbReference type="KEGG" id="pphe:PP2015_3524"/>
<evidence type="ECO:0000313" key="3">
    <source>
        <dbReference type="Proteomes" id="UP000061457"/>
    </source>
</evidence>
<feature type="signal peptide" evidence="1">
    <location>
        <begin position="1"/>
        <end position="22"/>
    </location>
</feature>
<proteinExistence type="predicted"/>
<dbReference type="RefSeq" id="WP_058031880.1">
    <property type="nucleotide sequence ID" value="NZ_CP013188.1"/>
</dbReference>
<protein>
    <recommendedName>
        <fullName evidence="4">TonB-dependent receptor</fullName>
    </recommendedName>
</protein>
<evidence type="ECO:0000313" key="2">
    <source>
        <dbReference type="EMBL" id="ALO43998.1"/>
    </source>
</evidence>
<accession>A0A0S2K7D6</accession>
<evidence type="ECO:0000256" key="1">
    <source>
        <dbReference type="SAM" id="SignalP"/>
    </source>
</evidence>
<reference evidence="2 3" key="1">
    <citation type="submission" date="2015-11" db="EMBL/GenBank/DDBJ databases">
        <authorList>
            <person name="Zhang Y."/>
            <person name="Guo Z."/>
        </authorList>
    </citation>
    <scope>NUCLEOTIDE SEQUENCE [LARGE SCALE GENOMIC DNA]</scope>
    <source>
        <strain evidence="2 3">KCTC 12086</strain>
    </source>
</reference>
<organism evidence="2 3">
    <name type="scientific">Pseudoalteromonas phenolica</name>
    <dbReference type="NCBI Taxonomy" id="161398"/>
    <lineage>
        <taxon>Bacteria</taxon>
        <taxon>Pseudomonadati</taxon>
        <taxon>Pseudomonadota</taxon>
        <taxon>Gammaproteobacteria</taxon>
        <taxon>Alteromonadales</taxon>
        <taxon>Pseudoalteromonadaceae</taxon>
        <taxon>Pseudoalteromonas</taxon>
    </lineage>
</organism>
<sequence>MKRISQLFTLGLIALTSFVSNAESASEHASKGSRHSVLASAHSTTASAQVASGVVAVPLLVVGSTASASQAVGESLIDAASGKHKIDKHEPLEITEITITVDRSPAEQMKKSDNKD</sequence>
<dbReference type="PATRIC" id="fig|161398.10.peg.3593"/>
<dbReference type="STRING" id="161398.PP2015_3524"/>
<dbReference type="OrthoDB" id="6116173at2"/>